<dbReference type="GO" id="GO:0008270">
    <property type="term" value="F:zinc ion binding"/>
    <property type="evidence" value="ECO:0007669"/>
    <property type="project" value="UniProtKB-KW"/>
</dbReference>
<evidence type="ECO:0000256" key="1">
    <source>
        <dbReference type="PROSITE-ProRule" id="PRU00325"/>
    </source>
</evidence>
<gene>
    <name evidence="4" type="ORF">PCANC_28535</name>
</gene>
<feature type="domain" description="SWIM-type" evidence="3">
    <location>
        <begin position="155"/>
        <end position="196"/>
    </location>
</feature>
<feature type="region of interest" description="Disordered" evidence="2">
    <location>
        <begin position="291"/>
        <end position="370"/>
    </location>
</feature>
<evidence type="ECO:0000256" key="2">
    <source>
        <dbReference type="SAM" id="MobiDB-lite"/>
    </source>
</evidence>
<organism evidence="4 5">
    <name type="scientific">Puccinia coronata f. sp. avenae</name>
    <dbReference type="NCBI Taxonomy" id="200324"/>
    <lineage>
        <taxon>Eukaryota</taxon>
        <taxon>Fungi</taxon>
        <taxon>Dikarya</taxon>
        <taxon>Basidiomycota</taxon>
        <taxon>Pucciniomycotina</taxon>
        <taxon>Pucciniomycetes</taxon>
        <taxon>Pucciniales</taxon>
        <taxon>Pucciniaceae</taxon>
        <taxon>Puccinia</taxon>
    </lineage>
</organism>
<keyword evidence="5" id="KW-1185">Reference proteome</keyword>
<dbReference type="Proteomes" id="UP000235388">
    <property type="component" value="Unassembled WGS sequence"/>
</dbReference>
<sequence length="370" mass="41037">MYTQDNPKPLLDNFFLLWGKSDHQGIHTNNYTESWHRVLKTSYLPPTERLQIDEVVQILTDDVESHYRWAQIQVATGFAWQTTNKFQQCQKSLAELYSPTDMEMLGIACVKENEGVGFSYYMTIVAYIITTCHDLTDEFLQFLIDSFTNPTVKRYRIKYQPATTNQKGWITRCSCPYFSEYSSACKHMYYLASTLMLPVVEAVSTLSGTQDTFGQITNSGKGPSLAQTVDLTNSSTDEYSSEALDSDIEVIQGSAGKITTYKPPQRAKRAHYLSDPSTQDPKRICQELANRPQGNVKQPKRPANAPAGPNCVARVLNPSPDEGSTGLHPARGKGKHCEEPRHATLGPGSAAPTTPSPPHSDSDASPAEAD</sequence>
<dbReference type="PANTHER" id="PTHR48159:SF1">
    <property type="entry name" value="MEMBRANE-ASSOCIATED GIANT PROTEIN ANTIGEN, PUTATIVE-RELATED"/>
    <property type="match status" value="1"/>
</dbReference>
<dbReference type="EMBL" id="PGCJ01001347">
    <property type="protein sequence ID" value="PLW06147.1"/>
    <property type="molecule type" value="Genomic_DNA"/>
</dbReference>
<keyword evidence="1" id="KW-0479">Metal-binding</keyword>
<protein>
    <recommendedName>
        <fullName evidence="3">SWIM-type domain-containing protein</fullName>
    </recommendedName>
</protein>
<dbReference type="PROSITE" id="PS50966">
    <property type="entry name" value="ZF_SWIM"/>
    <property type="match status" value="1"/>
</dbReference>
<dbReference type="InterPro" id="IPR007527">
    <property type="entry name" value="Znf_SWIM"/>
</dbReference>
<dbReference type="AlphaFoldDB" id="A0A2N5RYR5"/>
<dbReference type="PANTHER" id="PTHR48159">
    <property type="entry name" value="MULE DOMAIN-CONTAINING PROTEIN"/>
    <property type="match status" value="1"/>
</dbReference>
<keyword evidence="1" id="KW-0862">Zinc</keyword>
<evidence type="ECO:0000259" key="3">
    <source>
        <dbReference type="PROSITE" id="PS50966"/>
    </source>
</evidence>
<evidence type="ECO:0000313" key="4">
    <source>
        <dbReference type="EMBL" id="PLW06147.1"/>
    </source>
</evidence>
<accession>A0A2N5RYR5</accession>
<dbReference type="OrthoDB" id="2507789at2759"/>
<evidence type="ECO:0000313" key="5">
    <source>
        <dbReference type="Proteomes" id="UP000235388"/>
    </source>
</evidence>
<keyword evidence="1" id="KW-0863">Zinc-finger</keyword>
<reference evidence="4 5" key="1">
    <citation type="submission" date="2017-11" db="EMBL/GenBank/DDBJ databases">
        <title>De novo assembly and phasing of dikaryotic genomes from two isolates of Puccinia coronata f. sp. avenae, the causal agent of oat crown rust.</title>
        <authorList>
            <person name="Miller M.E."/>
            <person name="Zhang Y."/>
            <person name="Omidvar V."/>
            <person name="Sperschneider J."/>
            <person name="Schwessinger B."/>
            <person name="Raley C."/>
            <person name="Palmer J.M."/>
            <person name="Garnica D."/>
            <person name="Upadhyaya N."/>
            <person name="Rathjen J."/>
            <person name="Taylor J.M."/>
            <person name="Park R.F."/>
            <person name="Dodds P.N."/>
            <person name="Hirsch C.D."/>
            <person name="Kianian S.F."/>
            <person name="Figueroa M."/>
        </authorList>
    </citation>
    <scope>NUCLEOTIDE SEQUENCE [LARGE SCALE GENOMIC DNA]</scope>
    <source>
        <strain evidence="4">12NC29</strain>
    </source>
</reference>
<comment type="caution">
    <text evidence="4">The sequence shown here is derived from an EMBL/GenBank/DDBJ whole genome shotgun (WGS) entry which is preliminary data.</text>
</comment>
<proteinExistence type="predicted"/>
<name>A0A2N5RYR5_9BASI</name>